<evidence type="ECO:0000256" key="7">
    <source>
        <dbReference type="SAM" id="SignalP"/>
    </source>
</evidence>
<comment type="similarity">
    <text evidence="2">Belongs to the oxygen-dependent FAD-linked oxidoreductase family.</text>
</comment>
<accession>A0AAN6MKJ9</accession>
<dbReference type="Gene3D" id="3.30.465.10">
    <property type="match status" value="1"/>
</dbReference>
<feature type="domain" description="FAD-binding PCMH-type" evidence="8">
    <location>
        <begin position="89"/>
        <end position="273"/>
    </location>
</feature>
<dbReference type="Pfam" id="PF01565">
    <property type="entry name" value="FAD_binding_4"/>
    <property type="match status" value="1"/>
</dbReference>
<dbReference type="InterPro" id="IPR016166">
    <property type="entry name" value="FAD-bd_PCMH"/>
</dbReference>
<evidence type="ECO:0000313" key="9">
    <source>
        <dbReference type="EMBL" id="KAK3901903.1"/>
    </source>
</evidence>
<protein>
    <submittedName>
        <fullName evidence="9">6-hydroxy-D-nicotine oxidase</fullName>
    </submittedName>
</protein>
<keyword evidence="3" id="KW-0285">Flavoprotein</keyword>
<keyword evidence="5" id="KW-0560">Oxidoreductase</keyword>
<name>A0AAN6MKJ9_9PEZI</name>
<feature type="region of interest" description="Disordered" evidence="6">
    <location>
        <begin position="56"/>
        <end position="86"/>
    </location>
</feature>
<dbReference type="AlphaFoldDB" id="A0AAN6MKJ9"/>
<comment type="cofactor">
    <cofactor evidence="1">
        <name>FAD</name>
        <dbReference type="ChEBI" id="CHEBI:57692"/>
    </cofactor>
</comment>
<dbReference type="InterPro" id="IPR036318">
    <property type="entry name" value="FAD-bd_PCMH-like_sf"/>
</dbReference>
<dbReference type="GO" id="GO:0071949">
    <property type="term" value="F:FAD binding"/>
    <property type="evidence" value="ECO:0007669"/>
    <property type="project" value="InterPro"/>
</dbReference>
<evidence type="ECO:0000256" key="4">
    <source>
        <dbReference type="ARBA" id="ARBA00022827"/>
    </source>
</evidence>
<dbReference type="InterPro" id="IPR012951">
    <property type="entry name" value="BBE"/>
</dbReference>
<dbReference type="Gene3D" id="3.40.462.20">
    <property type="match status" value="1"/>
</dbReference>
<dbReference type="InterPro" id="IPR050416">
    <property type="entry name" value="FAD-linked_Oxidoreductase"/>
</dbReference>
<dbReference type="Pfam" id="PF08031">
    <property type="entry name" value="BBE"/>
    <property type="match status" value="1"/>
</dbReference>
<evidence type="ECO:0000256" key="6">
    <source>
        <dbReference type="SAM" id="MobiDB-lite"/>
    </source>
</evidence>
<dbReference type="PANTHER" id="PTHR42973">
    <property type="entry name" value="BINDING OXIDOREDUCTASE, PUTATIVE (AFU_ORTHOLOGUE AFUA_1G17690)-RELATED"/>
    <property type="match status" value="1"/>
</dbReference>
<reference evidence="9" key="2">
    <citation type="submission" date="2023-05" db="EMBL/GenBank/DDBJ databases">
        <authorList>
            <consortium name="Lawrence Berkeley National Laboratory"/>
            <person name="Steindorff A."/>
            <person name="Hensen N."/>
            <person name="Bonometti L."/>
            <person name="Westerberg I."/>
            <person name="Brannstrom I.O."/>
            <person name="Guillou S."/>
            <person name="Cros-Aarteil S."/>
            <person name="Calhoun S."/>
            <person name="Haridas S."/>
            <person name="Kuo A."/>
            <person name="Mondo S."/>
            <person name="Pangilinan J."/>
            <person name="Riley R."/>
            <person name="Labutti K."/>
            <person name="Andreopoulos B."/>
            <person name="Lipzen A."/>
            <person name="Chen C."/>
            <person name="Yanf M."/>
            <person name="Daum C."/>
            <person name="Ng V."/>
            <person name="Clum A."/>
            <person name="Ohm R."/>
            <person name="Martin F."/>
            <person name="Silar P."/>
            <person name="Natvig D."/>
            <person name="Lalanne C."/>
            <person name="Gautier V."/>
            <person name="Ament-Velasquez S.L."/>
            <person name="Kruys A."/>
            <person name="Hutchinson M.I."/>
            <person name="Powell A.J."/>
            <person name="Barry K."/>
            <person name="Miller A.N."/>
            <person name="Grigoriev I.V."/>
            <person name="Debuchy R."/>
            <person name="Gladieux P."/>
            <person name="Thoren M.H."/>
            <person name="Johannesson H."/>
        </authorList>
    </citation>
    <scope>NUCLEOTIDE SEQUENCE</scope>
    <source>
        <strain evidence="9">CBS 103.79</strain>
    </source>
</reference>
<dbReference type="Proteomes" id="UP001303889">
    <property type="component" value="Unassembled WGS sequence"/>
</dbReference>
<dbReference type="InterPro" id="IPR006094">
    <property type="entry name" value="Oxid_FAD_bind_N"/>
</dbReference>
<keyword evidence="10" id="KW-1185">Reference proteome</keyword>
<feature type="chain" id="PRO_5042998655" evidence="7">
    <location>
        <begin position="28"/>
        <end position="534"/>
    </location>
</feature>
<dbReference type="InterPro" id="IPR016169">
    <property type="entry name" value="FAD-bd_PCMH_sub2"/>
</dbReference>
<evidence type="ECO:0000256" key="2">
    <source>
        <dbReference type="ARBA" id="ARBA00005466"/>
    </source>
</evidence>
<dbReference type="InterPro" id="IPR016167">
    <property type="entry name" value="FAD-bd_PCMH_sub1"/>
</dbReference>
<evidence type="ECO:0000256" key="5">
    <source>
        <dbReference type="ARBA" id="ARBA00023002"/>
    </source>
</evidence>
<reference evidence="9" key="1">
    <citation type="journal article" date="2023" name="Mol. Phylogenet. Evol.">
        <title>Genome-scale phylogeny and comparative genomics of the fungal order Sordariales.</title>
        <authorList>
            <person name="Hensen N."/>
            <person name="Bonometti L."/>
            <person name="Westerberg I."/>
            <person name="Brannstrom I.O."/>
            <person name="Guillou S."/>
            <person name="Cros-Aarteil S."/>
            <person name="Calhoun S."/>
            <person name="Haridas S."/>
            <person name="Kuo A."/>
            <person name="Mondo S."/>
            <person name="Pangilinan J."/>
            <person name="Riley R."/>
            <person name="LaButti K."/>
            <person name="Andreopoulos B."/>
            <person name="Lipzen A."/>
            <person name="Chen C."/>
            <person name="Yan M."/>
            <person name="Daum C."/>
            <person name="Ng V."/>
            <person name="Clum A."/>
            <person name="Steindorff A."/>
            <person name="Ohm R.A."/>
            <person name="Martin F."/>
            <person name="Silar P."/>
            <person name="Natvig D.O."/>
            <person name="Lalanne C."/>
            <person name="Gautier V."/>
            <person name="Ament-Velasquez S.L."/>
            <person name="Kruys A."/>
            <person name="Hutchinson M.I."/>
            <person name="Powell A.J."/>
            <person name="Barry K."/>
            <person name="Miller A.N."/>
            <person name="Grigoriev I.V."/>
            <person name="Debuchy R."/>
            <person name="Gladieux P."/>
            <person name="Hiltunen Thoren M."/>
            <person name="Johannesson H."/>
        </authorList>
    </citation>
    <scope>NUCLEOTIDE SEQUENCE</scope>
    <source>
        <strain evidence="9">CBS 103.79</strain>
    </source>
</reference>
<dbReference type="GO" id="GO:0016491">
    <property type="term" value="F:oxidoreductase activity"/>
    <property type="evidence" value="ECO:0007669"/>
    <property type="project" value="UniProtKB-KW"/>
</dbReference>
<evidence type="ECO:0000256" key="1">
    <source>
        <dbReference type="ARBA" id="ARBA00001974"/>
    </source>
</evidence>
<feature type="signal peptide" evidence="7">
    <location>
        <begin position="1"/>
        <end position="27"/>
    </location>
</feature>
<gene>
    <name evidence="9" type="ORF">C8A05DRAFT_34407</name>
</gene>
<organism evidence="9 10">
    <name type="scientific">Staphylotrichum tortipilum</name>
    <dbReference type="NCBI Taxonomy" id="2831512"/>
    <lineage>
        <taxon>Eukaryota</taxon>
        <taxon>Fungi</taxon>
        <taxon>Dikarya</taxon>
        <taxon>Ascomycota</taxon>
        <taxon>Pezizomycotina</taxon>
        <taxon>Sordariomycetes</taxon>
        <taxon>Sordariomycetidae</taxon>
        <taxon>Sordariales</taxon>
        <taxon>Chaetomiaceae</taxon>
        <taxon>Staphylotrichum</taxon>
    </lineage>
</organism>
<dbReference type="EMBL" id="MU855547">
    <property type="protein sequence ID" value="KAK3901903.1"/>
    <property type="molecule type" value="Genomic_DNA"/>
</dbReference>
<dbReference type="Gene3D" id="3.30.43.10">
    <property type="entry name" value="Uridine Diphospho-n-acetylenolpyruvylglucosamine Reductase, domain 2"/>
    <property type="match status" value="1"/>
</dbReference>
<evidence type="ECO:0000256" key="3">
    <source>
        <dbReference type="ARBA" id="ARBA00022630"/>
    </source>
</evidence>
<sequence>MFTTRPLTTLLLPLLPLLLLALFSSSATPTPTPLSSLLFTLPPLLSPTAEIYLPLHPSQPDEQHQHLLPNPIPGGPEPPPHRWSTSPLNTPFPGVIIRAATEADIVATIRQANAHGVPFLATSGGHGVNRALAGLGKEGVVIDLGKMDSFRLIPRGRAGEGRYWKGDVAVVGGGMRTGDLIDWLWAAGRETTTGVCGCTGFAGVVLGGGHGLLQGRYGIGADQIVGARVVLGDGEVVEVDVAREEGRDLLWGLGGAGHNFGVVSELRVKVYEVGEGRKWWAWQIFVFAGGRLEEVYGVAARMMETQPEGVVVWSAWMMMPEIDPVKPVIAFTIFFSGSLDESRRYTEPISSLGPNGYGEGETEYPGLAGVLGAGTDDQLCQPQGAAFMRGIDLDHYDLGALRNWYNTFSEMLAANKALAGSFCMLEGYSMQGVQAVPPESKAYPHRDKKLLFAPAIFYADATNSSLAQEAVRWGEAMRTAAFGTAQRRTYVNYAFGDESLEAMYGYEPWRLEKLRGLKRKYDPENRFRFYAPIV</sequence>
<evidence type="ECO:0000259" key="8">
    <source>
        <dbReference type="PROSITE" id="PS51387"/>
    </source>
</evidence>
<keyword evidence="4" id="KW-0274">FAD</keyword>
<evidence type="ECO:0000313" key="10">
    <source>
        <dbReference type="Proteomes" id="UP001303889"/>
    </source>
</evidence>
<proteinExistence type="inferred from homology"/>
<dbReference type="PROSITE" id="PS51387">
    <property type="entry name" value="FAD_PCMH"/>
    <property type="match status" value="1"/>
</dbReference>
<dbReference type="SUPFAM" id="SSF56176">
    <property type="entry name" value="FAD-binding/transporter-associated domain-like"/>
    <property type="match status" value="1"/>
</dbReference>
<keyword evidence="7" id="KW-0732">Signal</keyword>
<dbReference type="PANTHER" id="PTHR42973:SF9">
    <property type="entry name" value="FAD-BINDING PCMH-TYPE DOMAIN-CONTAINING PROTEIN-RELATED"/>
    <property type="match status" value="1"/>
</dbReference>
<comment type="caution">
    <text evidence="9">The sequence shown here is derived from an EMBL/GenBank/DDBJ whole genome shotgun (WGS) entry which is preliminary data.</text>
</comment>